<comment type="caution">
    <text evidence="1">The sequence shown here is derived from an EMBL/GenBank/DDBJ whole genome shotgun (WGS) entry which is preliminary data.</text>
</comment>
<proteinExistence type="predicted"/>
<dbReference type="OrthoDB" id="3068835at2759"/>
<keyword evidence="2" id="KW-1185">Reference proteome</keyword>
<evidence type="ECO:0000313" key="2">
    <source>
        <dbReference type="Proteomes" id="UP000559256"/>
    </source>
</evidence>
<dbReference type="AlphaFoldDB" id="A0A8H5GH75"/>
<accession>A0A8H5GH75</accession>
<name>A0A8H5GH75_9AGAR</name>
<organism evidence="1 2">
    <name type="scientific">Tetrapyrgos nigripes</name>
    <dbReference type="NCBI Taxonomy" id="182062"/>
    <lineage>
        <taxon>Eukaryota</taxon>
        <taxon>Fungi</taxon>
        <taxon>Dikarya</taxon>
        <taxon>Basidiomycota</taxon>
        <taxon>Agaricomycotina</taxon>
        <taxon>Agaricomycetes</taxon>
        <taxon>Agaricomycetidae</taxon>
        <taxon>Agaricales</taxon>
        <taxon>Marasmiineae</taxon>
        <taxon>Marasmiaceae</taxon>
        <taxon>Tetrapyrgos</taxon>
    </lineage>
</organism>
<gene>
    <name evidence="1" type="ORF">D9758_008129</name>
</gene>
<evidence type="ECO:0000313" key="1">
    <source>
        <dbReference type="EMBL" id="KAF5364902.1"/>
    </source>
</evidence>
<dbReference type="EMBL" id="JAACJM010000030">
    <property type="protein sequence ID" value="KAF5364902.1"/>
    <property type="molecule type" value="Genomic_DNA"/>
</dbReference>
<sequence length="284" mass="32654">MPLLISEPTGENGLDTEKKSSLKELWNKFGRRVGSLVLRSPIPIPWGRRIVRAITDKAPSIHFNEGETIEGSVLRRRLAMVQESGLALPLRLNDGLPPPVEAKGVMDKMKAWGVEADTWIEGRRERRNERRRRRLKRFEEGIDLQSSGGQVILGRWFKDDVKDPSFSRRETMSSSAAPKAFKFAGRAHNYMEKRRMEREIKEERKFLNHRRESGISSQSPLQKRVAEQDLLEHWATDEILWIVIMGTEKVSQIGGVDMAERVQDEEEQIGGNTLRQEMVQEGEE</sequence>
<protein>
    <submittedName>
        <fullName evidence="1">Uncharacterized protein</fullName>
    </submittedName>
</protein>
<dbReference type="Proteomes" id="UP000559256">
    <property type="component" value="Unassembled WGS sequence"/>
</dbReference>
<reference evidence="1 2" key="1">
    <citation type="journal article" date="2020" name="ISME J.">
        <title>Uncovering the hidden diversity of litter-decomposition mechanisms in mushroom-forming fungi.</title>
        <authorList>
            <person name="Floudas D."/>
            <person name="Bentzer J."/>
            <person name="Ahren D."/>
            <person name="Johansson T."/>
            <person name="Persson P."/>
            <person name="Tunlid A."/>
        </authorList>
    </citation>
    <scope>NUCLEOTIDE SEQUENCE [LARGE SCALE GENOMIC DNA]</scope>
    <source>
        <strain evidence="1 2">CBS 291.85</strain>
    </source>
</reference>